<dbReference type="eggNOG" id="KOG0797">
    <property type="taxonomic scope" value="Eukaryota"/>
</dbReference>
<dbReference type="Gene3D" id="3.30.420.580">
    <property type="match status" value="1"/>
</dbReference>
<dbReference type="EMBL" id="HE612865">
    <property type="protein sequence ID" value="CCE65100.1"/>
    <property type="molecule type" value="Genomic_DNA"/>
</dbReference>
<dbReference type="Pfam" id="PF00022">
    <property type="entry name" value="Actin"/>
    <property type="match status" value="1"/>
</dbReference>
<dbReference type="GO" id="GO:0006338">
    <property type="term" value="P:chromatin remodeling"/>
    <property type="evidence" value="ECO:0007669"/>
    <property type="project" value="EnsemblFungi"/>
</dbReference>
<dbReference type="SUPFAM" id="SSF53067">
    <property type="entry name" value="Actin-like ATPase domain"/>
    <property type="match status" value="2"/>
</dbReference>
<protein>
    <submittedName>
        <fullName evidence="3">Uncharacterized protein</fullName>
    </submittedName>
</protein>
<dbReference type="RefSeq" id="XP_003687534.1">
    <property type="nucleotide sequence ID" value="XM_003687486.1"/>
</dbReference>
<feature type="compositionally biased region" description="Polar residues" evidence="2">
    <location>
        <begin position="71"/>
        <end position="81"/>
    </location>
</feature>
<evidence type="ECO:0000256" key="2">
    <source>
        <dbReference type="SAM" id="MobiDB-lite"/>
    </source>
</evidence>
<keyword evidence="4" id="KW-1185">Reference proteome</keyword>
<feature type="region of interest" description="Disordered" evidence="2">
    <location>
        <begin position="19"/>
        <end position="139"/>
    </location>
</feature>
<evidence type="ECO:0000313" key="3">
    <source>
        <dbReference type="EMBL" id="CCE65100.1"/>
    </source>
</evidence>
<dbReference type="AlphaFoldDB" id="G8BZ08"/>
<dbReference type="InterPro" id="IPR004000">
    <property type="entry name" value="Actin"/>
</dbReference>
<reference evidence="3 4" key="1">
    <citation type="journal article" date="2011" name="Proc. Natl. Acad. Sci. U.S.A.">
        <title>Evolutionary erosion of yeast sex chromosomes by mating-type switching accidents.</title>
        <authorList>
            <person name="Gordon J.L."/>
            <person name="Armisen D."/>
            <person name="Proux-Wera E."/>
            <person name="Oheigeartaigh S.S."/>
            <person name="Byrne K.P."/>
            <person name="Wolfe K.H."/>
        </authorList>
    </citation>
    <scope>NUCLEOTIDE SEQUENCE [LARGE SCALE GENOMIC DNA]</scope>
    <source>
        <strain evidence="4">ATCC 24235 / CBS 4417 / NBRC 1672 / NRRL Y-8282 / UCD 70-5</strain>
    </source>
</reference>
<name>G8BZ08_TETPH</name>
<dbReference type="CDD" id="cd10206">
    <property type="entry name" value="ASKHA_NBD_Arp8-like"/>
    <property type="match status" value="1"/>
</dbReference>
<dbReference type="GO" id="GO:0006302">
    <property type="term" value="P:double-strand break repair"/>
    <property type="evidence" value="ECO:0007669"/>
    <property type="project" value="EnsemblFungi"/>
</dbReference>
<dbReference type="STRING" id="1071381.G8BZ08"/>
<dbReference type="PANTHER" id="PTHR11937">
    <property type="entry name" value="ACTIN"/>
    <property type="match status" value="1"/>
</dbReference>
<dbReference type="GO" id="GO:0003729">
    <property type="term" value="F:mRNA binding"/>
    <property type="evidence" value="ECO:0007669"/>
    <property type="project" value="EnsemblFungi"/>
</dbReference>
<dbReference type="Gene3D" id="3.90.640.10">
    <property type="entry name" value="Actin, Chain A, domain 4"/>
    <property type="match status" value="1"/>
</dbReference>
<feature type="compositionally biased region" description="Basic and acidic residues" evidence="2">
    <location>
        <begin position="88"/>
        <end position="114"/>
    </location>
</feature>
<feature type="compositionally biased region" description="Acidic residues" evidence="2">
    <location>
        <begin position="37"/>
        <end position="66"/>
    </location>
</feature>
<dbReference type="GO" id="GO:0031011">
    <property type="term" value="C:Ino80 complex"/>
    <property type="evidence" value="ECO:0007669"/>
    <property type="project" value="EnsemblFungi"/>
</dbReference>
<dbReference type="OMA" id="AYKCMWA"/>
<dbReference type="SMART" id="SM00268">
    <property type="entry name" value="ACTIN"/>
    <property type="match status" value="1"/>
</dbReference>
<dbReference type="KEGG" id="tpf:TPHA_0J02790"/>
<feature type="compositionally biased region" description="Basic and acidic residues" evidence="2">
    <location>
        <begin position="19"/>
        <end position="36"/>
    </location>
</feature>
<sequence length="882" mass="100126">MTIAAKTIEKEGATKEEIASNNDLKVDVDGSNRVDDSKDDEVDDDDDDDDDEDDDDDDDDDNEDDDHASMIAQSELSSVVGTPTGDFGKSDAFHDDKKRKLDESSPDKNAEKPNSEMTNRSDISNGSNKPVSTKMSTSVLERRRLGRQRAAAAYAIKLQKTGIEKKENDNIQSTGLFRPIPLVNQKNCSSDYLKTNSQIFALRERKVLRNNTNIININSGNNSNSTSGTTANTPEVSDLKNVNSESNVSLIDETILKNNPDNIVFDDPTTTIVIHPGSRYLKIGFAKDDSPLVIPNCVAFPKNSLYSENVEETIVSKEESDNFKTKKNQIQQSFRDRMRYYKRKIQNNSHERVRSFNIQSKPEKVEDKTEYNRVEWITNPDKIYYGEEASRCSKDAFIIRYPFVKGGSFNITSPYYNSLPEIIGDISNLFEYALSQDRFNLKPSEYSKYKIILVIPDIFEKSHLETMFRVLLKEMKFQAVAIMQESLAASYGAGIGGATCIVNIGATQTRVACIDEGTVSEHSLITLDYGGDDITKLFLHLLLQNEFPYQDLDINSSHGWRQIENLKKQFVTFEDANITVQLYNFIKNKPGAQAEKLEFKVFDEVINAPLGLFYPEIFRIMAEENEKRRVNKKLQDQLPPSTDLYTEERDDWRSLSQVQCLDNDTYSGNDNDLDVITKLLNANLNLDDMDLINNDQNENEKNYTSLDKAIIQSITNAVVTMDTSKMTQFYNNIMVVGGSSSIPSLDFILTDRINIWRPRILSSREFPSFFRNLVKQVKDFNTANKSNNRPEEGEEEQKKGIAELIKTELKKYKDNLESQNANEHLLPVSVLPPPADMDPSVLNWKGASVLGQLKLIEELYVTNADWDMLGSRILQYKCLFPY</sequence>
<accession>G8BZ08</accession>
<dbReference type="Gene3D" id="3.30.420.40">
    <property type="match status" value="1"/>
</dbReference>
<dbReference type="HOGENOM" id="CLU_006974_0_1_1"/>
<organism evidence="3 4">
    <name type="scientific">Tetrapisispora phaffii (strain ATCC 24235 / CBS 4417 / NBRC 1672 / NRRL Y-8282 / UCD 70-5)</name>
    <name type="common">Yeast</name>
    <name type="synonym">Fabospora phaffii</name>
    <dbReference type="NCBI Taxonomy" id="1071381"/>
    <lineage>
        <taxon>Eukaryota</taxon>
        <taxon>Fungi</taxon>
        <taxon>Dikarya</taxon>
        <taxon>Ascomycota</taxon>
        <taxon>Saccharomycotina</taxon>
        <taxon>Saccharomycetes</taxon>
        <taxon>Saccharomycetales</taxon>
        <taxon>Saccharomycetaceae</taxon>
        <taxon>Tetrapisispora</taxon>
    </lineage>
</organism>
<dbReference type="Proteomes" id="UP000005666">
    <property type="component" value="Chromosome 10"/>
</dbReference>
<dbReference type="OrthoDB" id="5572108at2759"/>
<comment type="similarity">
    <text evidence="1">Belongs to the actin family.</text>
</comment>
<dbReference type="GO" id="GO:0006312">
    <property type="term" value="P:mitotic recombination"/>
    <property type="evidence" value="ECO:0007669"/>
    <property type="project" value="EnsemblFungi"/>
</dbReference>
<evidence type="ECO:0000313" key="4">
    <source>
        <dbReference type="Proteomes" id="UP000005666"/>
    </source>
</evidence>
<feature type="compositionally biased region" description="Polar residues" evidence="2">
    <location>
        <begin position="115"/>
        <end position="139"/>
    </location>
</feature>
<gene>
    <name evidence="3" type="primary">TPHA0J02790</name>
    <name evidence="3" type="ordered locus">TPHA_0J02790</name>
</gene>
<dbReference type="InterPro" id="IPR043129">
    <property type="entry name" value="ATPase_NBD"/>
</dbReference>
<dbReference type="GeneID" id="11533142"/>
<evidence type="ECO:0000256" key="1">
    <source>
        <dbReference type="RuleBase" id="RU000487"/>
    </source>
</evidence>
<proteinExistence type="inferred from homology"/>